<reference evidence="2 3" key="1">
    <citation type="submission" date="2024-01" db="EMBL/GenBank/DDBJ databases">
        <title>Genome assemblies of Stephania.</title>
        <authorList>
            <person name="Yang L."/>
        </authorList>
    </citation>
    <scope>NUCLEOTIDE SEQUENCE [LARGE SCALE GENOMIC DNA]</scope>
    <source>
        <strain evidence="2">JXDWG</strain>
        <tissue evidence="2">Leaf</tissue>
    </source>
</reference>
<dbReference type="PANTHER" id="PTHR35307:SF5">
    <property type="entry name" value="PGG DOMAIN-CONTAINING PROTEIN"/>
    <property type="match status" value="1"/>
</dbReference>
<feature type="transmembrane region" description="Helical" evidence="1">
    <location>
        <begin position="203"/>
        <end position="226"/>
    </location>
</feature>
<proteinExistence type="predicted"/>
<protein>
    <submittedName>
        <fullName evidence="2">Uncharacterized protein</fullName>
    </submittedName>
</protein>
<sequence length="266" mass="29824">MAVGFMGWVLAGQKGKFYAVFLCKGLSYKIRFFLDLETDVLFLNRMSRYFDIDDIIMEDEVLGSRRRGLGLQGATHGPKTFKLSLASWASCAWIGDRTIGSFLLYAFMNRFKDILSKAHSAAFGVAPRFLPLLTKEEMQPYVKDISRIINHFELGDSPAPFFSKSEIAKSVKELQIQEVIQSMSCMNVDTDPNSDSSSPVPIIGVYVTGVTLVCLLFIIIDIFLGLRNRKIWLPCRLFTLNSVTLAILAVATKLPVNLNLFDAQRS</sequence>
<keyword evidence="1" id="KW-0812">Transmembrane</keyword>
<keyword evidence="1" id="KW-0472">Membrane</keyword>
<dbReference type="AlphaFoldDB" id="A0AAP0K9C2"/>
<gene>
    <name evidence="2" type="ORF">Scep_007059</name>
</gene>
<name>A0AAP0K9C2_9MAGN</name>
<dbReference type="PANTHER" id="PTHR35307">
    <property type="entry name" value="PROTEIN, PUTATIVE-RELATED"/>
    <property type="match status" value="1"/>
</dbReference>
<dbReference type="EMBL" id="JBBNAG010000003">
    <property type="protein sequence ID" value="KAK9148302.1"/>
    <property type="molecule type" value="Genomic_DNA"/>
</dbReference>
<feature type="transmembrane region" description="Helical" evidence="1">
    <location>
        <begin position="238"/>
        <end position="256"/>
    </location>
</feature>
<evidence type="ECO:0000313" key="2">
    <source>
        <dbReference type="EMBL" id="KAK9148302.1"/>
    </source>
</evidence>
<comment type="caution">
    <text evidence="2">The sequence shown here is derived from an EMBL/GenBank/DDBJ whole genome shotgun (WGS) entry which is preliminary data.</text>
</comment>
<evidence type="ECO:0000256" key="1">
    <source>
        <dbReference type="SAM" id="Phobius"/>
    </source>
</evidence>
<accession>A0AAP0K9C2</accession>
<organism evidence="2 3">
    <name type="scientific">Stephania cephalantha</name>
    <dbReference type="NCBI Taxonomy" id="152367"/>
    <lineage>
        <taxon>Eukaryota</taxon>
        <taxon>Viridiplantae</taxon>
        <taxon>Streptophyta</taxon>
        <taxon>Embryophyta</taxon>
        <taxon>Tracheophyta</taxon>
        <taxon>Spermatophyta</taxon>
        <taxon>Magnoliopsida</taxon>
        <taxon>Ranunculales</taxon>
        <taxon>Menispermaceae</taxon>
        <taxon>Menispermoideae</taxon>
        <taxon>Cissampelideae</taxon>
        <taxon>Stephania</taxon>
    </lineage>
</organism>
<evidence type="ECO:0000313" key="3">
    <source>
        <dbReference type="Proteomes" id="UP001419268"/>
    </source>
</evidence>
<dbReference type="Proteomes" id="UP001419268">
    <property type="component" value="Unassembled WGS sequence"/>
</dbReference>
<keyword evidence="3" id="KW-1185">Reference proteome</keyword>
<keyword evidence="1" id="KW-1133">Transmembrane helix</keyword>